<keyword evidence="2" id="KW-1185">Reference proteome</keyword>
<gene>
    <name evidence="1" type="ORF">LIER_23687</name>
</gene>
<sequence>MTKFFWANGDGDKGIYWMAWDKVFEDKVDGLGFKDLEWRYFRRSPFLNAKLGANPSYGWRSLLEGRKVLSKEVRWQVGDGRSINMWTEPWVSRQNDFKIRGVQDVGVQMVSHLIMGGSWDRVRVEELFGREDTLKVLSIPLSRLGVYLRCSEYKCAREMKRNGDLRGSARGEGSTGSTADPGWKFLWGMKIPPRVKSFIWKCLNNILPMKDPT</sequence>
<name>A0AAV3R143_LITER</name>
<comment type="caution">
    <text evidence="1">The sequence shown here is derived from an EMBL/GenBank/DDBJ whole genome shotgun (WGS) entry which is preliminary data.</text>
</comment>
<proteinExistence type="predicted"/>
<dbReference type="AlphaFoldDB" id="A0AAV3R143"/>
<reference evidence="1 2" key="1">
    <citation type="submission" date="2024-01" db="EMBL/GenBank/DDBJ databases">
        <title>The complete chloroplast genome sequence of Lithospermum erythrorhizon: insights into the phylogenetic relationship among Boraginaceae species and the maternal lineages of purple gromwells.</title>
        <authorList>
            <person name="Okada T."/>
            <person name="Watanabe K."/>
        </authorList>
    </citation>
    <scope>NUCLEOTIDE SEQUENCE [LARGE SCALE GENOMIC DNA]</scope>
</reference>
<dbReference type="Proteomes" id="UP001454036">
    <property type="component" value="Unassembled WGS sequence"/>
</dbReference>
<evidence type="ECO:0000313" key="2">
    <source>
        <dbReference type="Proteomes" id="UP001454036"/>
    </source>
</evidence>
<protein>
    <recommendedName>
        <fullName evidence="3">Reverse transcriptase zinc-binding domain-containing protein</fullName>
    </recommendedName>
</protein>
<accession>A0AAV3R143</accession>
<evidence type="ECO:0000313" key="1">
    <source>
        <dbReference type="EMBL" id="GAA0169141.1"/>
    </source>
</evidence>
<dbReference type="EMBL" id="BAABME010006725">
    <property type="protein sequence ID" value="GAA0169141.1"/>
    <property type="molecule type" value="Genomic_DNA"/>
</dbReference>
<organism evidence="1 2">
    <name type="scientific">Lithospermum erythrorhizon</name>
    <name type="common">Purple gromwell</name>
    <name type="synonym">Lithospermum officinale var. erythrorhizon</name>
    <dbReference type="NCBI Taxonomy" id="34254"/>
    <lineage>
        <taxon>Eukaryota</taxon>
        <taxon>Viridiplantae</taxon>
        <taxon>Streptophyta</taxon>
        <taxon>Embryophyta</taxon>
        <taxon>Tracheophyta</taxon>
        <taxon>Spermatophyta</taxon>
        <taxon>Magnoliopsida</taxon>
        <taxon>eudicotyledons</taxon>
        <taxon>Gunneridae</taxon>
        <taxon>Pentapetalae</taxon>
        <taxon>asterids</taxon>
        <taxon>lamiids</taxon>
        <taxon>Boraginales</taxon>
        <taxon>Boraginaceae</taxon>
        <taxon>Boraginoideae</taxon>
        <taxon>Lithospermeae</taxon>
        <taxon>Lithospermum</taxon>
    </lineage>
</organism>
<evidence type="ECO:0008006" key="3">
    <source>
        <dbReference type="Google" id="ProtNLM"/>
    </source>
</evidence>